<reference evidence="2 3" key="1">
    <citation type="submission" date="2018-02" db="EMBL/GenBank/DDBJ databases">
        <title>Mycoplasma marinum and Mycoplasma todarodis sp. nov., moderately halophilic and psychrotolerant mycoplasmas isolated from cephalopods.</title>
        <authorList>
            <person name="Viver T."/>
        </authorList>
    </citation>
    <scope>NUCLEOTIDE SEQUENCE [LARGE SCALE GENOMIC DNA]</scope>
    <source>
        <strain evidence="2 3">PE</strain>
    </source>
</reference>
<dbReference type="InterPro" id="IPR003615">
    <property type="entry name" value="HNH_nuc"/>
</dbReference>
<accession>A0A4R0XKV2</accession>
<feature type="domain" description="HNH nuclease" evidence="1">
    <location>
        <begin position="21"/>
        <end position="55"/>
    </location>
</feature>
<gene>
    <name evidence="2" type="ORF">C4B24_02465</name>
</gene>
<proteinExistence type="predicted"/>
<dbReference type="RefSeq" id="WP_131599005.1">
    <property type="nucleotide sequence ID" value="NZ_CBDBYK010000010.1"/>
</dbReference>
<evidence type="ECO:0000313" key="2">
    <source>
        <dbReference type="EMBL" id="TCG11286.1"/>
    </source>
</evidence>
<comment type="caution">
    <text evidence="2">The sequence shown here is derived from an EMBL/GenBank/DDBJ whole genome shotgun (WGS) entry which is preliminary data.</text>
</comment>
<dbReference type="Proteomes" id="UP000294192">
    <property type="component" value="Unassembled WGS sequence"/>
</dbReference>
<dbReference type="AlphaFoldDB" id="A0A4R0XKV2"/>
<dbReference type="Gene3D" id="1.10.30.50">
    <property type="match status" value="1"/>
</dbReference>
<name>A0A4R0XKV2_9MOLU</name>
<dbReference type="Pfam" id="PF13395">
    <property type="entry name" value="HNH_4"/>
    <property type="match status" value="1"/>
</dbReference>
<organism evidence="2 3">
    <name type="scientific">Mycoplasma marinum</name>
    <dbReference type="NCBI Taxonomy" id="1937190"/>
    <lineage>
        <taxon>Bacteria</taxon>
        <taxon>Bacillati</taxon>
        <taxon>Mycoplasmatota</taxon>
        <taxon>Mollicutes</taxon>
        <taxon>Mycoplasmataceae</taxon>
        <taxon>Mycoplasma</taxon>
    </lineage>
</organism>
<evidence type="ECO:0000313" key="3">
    <source>
        <dbReference type="Proteomes" id="UP000294192"/>
    </source>
</evidence>
<sequence length="102" mass="11835">MKIKSWDFKENKDCFGNKGPTTVDHVYPRSLGGIRSRRNTMLVSKKTNIRKGNKVEGTINKIPFRVIKQTDKNNKTIGTLRIQINDEWYDVQKILLSDNIVK</sequence>
<dbReference type="EMBL" id="PSZO01000009">
    <property type="protein sequence ID" value="TCG11286.1"/>
    <property type="molecule type" value="Genomic_DNA"/>
</dbReference>
<protein>
    <recommendedName>
        <fullName evidence="1">HNH nuclease domain-containing protein</fullName>
    </recommendedName>
</protein>
<dbReference type="OrthoDB" id="389741at2"/>
<evidence type="ECO:0000259" key="1">
    <source>
        <dbReference type="Pfam" id="PF13395"/>
    </source>
</evidence>
<keyword evidence="3" id="KW-1185">Reference proteome</keyword>